<comment type="similarity">
    <text evidence="2">Belongs to the TspO/BZRP family.</text>
</comment>
<evidence type="ECO:0000256" key="1">
    <source>
        <dbReference type="ARBA" id="ARBA00004141"/>
    </source>
</evidence>
<feature type="transmembrane region" description="Helical" evidence="6">
    <location>
        <begin position="47"/>
        <end position="69"/>
    </location>
</feature>
<protein>
    <submittedName>
        <fullName evidence="7">Tryptophan rich sensory protein TspO</fullName>
    </submittedName>
</protein>
<evidence type="ECO:0000256" key="4">
    <source>
        <dbReference type="ARBA" id="ARBA00022989"/>
    </source>
</evidence>
<comment type="caution">
    <text evidence="7">The sequence shown here is derived from an EMBL/GenBank/DDBJ whole genome shotgun (WGS) entry which is preliminary data.</text>
</comment>
<evidence type="ECO:0000256" key="5">
    <source>
        <dbReference type="ARBA" id="ARBA00023136"/>
    </source>
</evidence>
<organism evidence="7 8">
    <name type="scientific">Legionella drozanskii LLAP-1</name>
    <dbReference type="NCBI Taxonomy" id="1212489"/>
    <lineage>
        <taxon>Bacteria</taxon>
        <taxon>Pseudomonadati</taxon>
        <taxon>Pseudomonadota</taxon>
        <taxon>Gammaproteobacteria</taxon>
        <taxon>Legionellales</taxon>
        <taxon>Legionellaceae</taxon>
        <taxon>Legionella</taxon>
    </lineage>
</organism>
<feature type="transmembrane region" description="Helical" evidence="6">
    <location>
        <begin position="7"/>
        <end position="27"/>
    </location>
</feature>
<dbReference type="EMBL" id="LNXY01000020">
    <property type="protein sequence ID" value="KTC87473.1"/>
    <property type="molecule type" value="Genomic_DNA"/>
</dbReference>
<dbReference type="AlphaFoldDB" id="A0A0W0SVZ3"/>
<dbReference type="Proteomes" id="UP000054736">
    <property type="component" value="Unassembled WGS sequence"/>
</dbReference>
<feature type="transmembrane region" description="Helical" evidence="6">
    <location>
        <begin position="135"/>
        <end position="156"/>
    </location>
</feature>
<dbReference type="GO" id="GO:0033013">
    <property type="term" value="P:tetrapyrrole metabolic process"/>
    <property type="evidence" value="ECO:0007669"/>
    <property type="project" value="UniProtKB-ARBA"/>
</dbReference>
<reference evidence="7 8" key="1">
    <citation type="submission" date="2015-11" db="EMBL/GenBank/DDBJ databases">
        <title>Genomic analysis of 38 Legionella species identifies large and diverse effector repertoires.</title>
        <authorList>
            <person name="Burstein D."/>
            <person name="Amaro F."/>
            <person name="Zusman T."/>
            <person name="Lifshitz Z."/>
            <person name="Cohen O."/>
            <person name="Gilbert J.A."/>
            <person name="Pupko T."/>
            <person name="Shuman H.A."/>
            <person name="Segal G."/>
        </authorList>
    </citation>
    <scope>NUCLEOTIDE SEQUENCE [LARGE SCALE GENOMIC DNA]</scope>
    <source>
        <strain evidence="7 8">ATCC 700990</strain>
    </source>
</reference>
<comment type="subcellular location">
    <subcellularLocation>
        <location evidence="1">Membrane</location>
        <topology evidence="1">Multi-pass membrane protein</topology>
    </subcellularLocation>
</comment>
<feature type="transmembrane region" description="Helical" evidence="6">
    <location>
        <begin position="81"/>
        <end position="97"/>
    </location>
</feature>
<dbReference type="PANTHER" id="PTHR10057:SF0">
    <property type="entry name" value="TRANSLOCATOR PROTEIN"/>
    <property type="match status" value="1"/>
</dbReference>
<dbReference type="FunFam" id="1.20.1260.100:FF:000001">
    <property type="entry name" value="translocator protein 2"/>
    <property type="match status" value="1"/>
</dbReference>
<proteinExistence type="inferred from homology"/>
<evidence type="ECO:0000256" key="3">
    <source>
        <dbReference type="ARBA" id="ARBA00022692"/>
    </source>
</evidence>
<dbReference type="PIRSF" id="PIRSF005859">
    <property type="entry name" value="PBR"/>
    <property type="match status" value="1"/>
</dbReference>
<keyword evidence="8" id="KW-1185">Reference proteome</keyword>
<dbReference type="GO" id="GO:0016020">
    <property type="term" value="C:membrane"/>
    <property type="evidence" value="ECO:0007669"/>
    <property type="project" value="UniProtKB-SubCell"/>
</dbReference>
<dbReference type="CDD" id="cd15904">
    <property type="entry name" value="TSPO_MBR"/>
    <property type="match status" value="1"/>
</dbReference>
<evidence type="ECO:0000256" key="2">
    <source>
        <dbReference type="ARBA" id="ARBA00007524"/>
    </source>
</evidence>
<keyword evidence="5 6" id="KW-0472">Membrane</keyword>
<dbReference type="Gene3D" id="1.20.1260.100">
    <property type="entry name" value="TspO/MBR protein"/>
    <property type="match status" value="1"/>
</dbReference>
<dbReference type="InterPro" id="IPR038330">
    <property type="entry name" value="TspO/MBR-related_sf"/>
</dbReference>
<keyword evidence="4 6" id="KW-1133">Transmembrane helix</keyword>
<dbReference type="RefSeq" id="WP_058495407.1">
    <property type="nucleotide sequence ID" value="NZ_CAAAIU010000007.1"/>
</dbReference>
<dbReference type="STRING" id="1212489.Ldro_1092"/>
<dbReference type="InterPro" id="IPR004307">
    <property type="entry name" value="TspO_MBR"/>
</dbReference>
<evidence type="ECO:0000313" key="7">
    <source>
        <dbReference type="EMBL" id="KTC87473.1"/>
    </source>
</evidence>
<dbReference type="PANTHER" id="PTHR10057">
    <property type="entry name" value="PERIPHERAL-TYPE BENZODIAZEPINE RECEPTOR"/>
    <property type="match status" value="1"/>
</dbReference>
<keyword evidence="3 6" id="KW-0812">Transmembrane</keyword>
<feature type="transmembrane region" description="Helical" evidence="6">
    <location>
        <begin position="103"/>
        <end position="123"/>
    </location>
</feature>
<sequence length="157" mass="18782">MNKKSWITLTIWIVTFQVIGFLLGLLTQSNLHSWYEGLNKSTLTPPGWVFGIVWTILYVLLAVAGWALWRQRENIEIRAAFYFYMAQLLMNWAWTPLFFQFHWIGFSLIWILIMTSLTFLTIYSIKNKKNEIRLLLAPYFIWLLFATYLNYAIWLLN</sequence>
<evidence type="ECO:0000256" key="6">
    <source>
        <dbReference type="SAM" id="Phobius"/>
    </source>
</evidence>
<dbReference type="Pfam" id="PF03073">
    <property type="entry name" value="TspO_MBR"/>
    <property type="match status" value="1"/>
</dbReference>
<dbReference type="OrthoDB" id="9795496at2"/>
<accession>A0A0W0SVZ3</accession>
<evidence type="ECO:0000313" key="8">
    <source>
        <dbReference type="Proteomes" id="UP000054736"/>
    </source>
</evidence>
<name>A0A0W0SVZ3_9GAMM</name>
<dbReference type="PATRIC" id="fig|1212489.4.peg.1150"/>
<gene>
    <name evidence="7" type="ORF">Ldro_1092</name>
</gene>